<protein>
    <submittedName>
        <fullName evidence="1">Uncharacterized protein</fullName>
    </submittedName>
</protein>
<evidence type="ECO:0000313" key="1">
    <source>
        <dbReference type="EMBL" id="AKZ57362.1"/>
    </source>
</evidence>
<gene>
    <name evidence="1" type="ORF">SAM23877_4317</name>
</gene>
<dbReference type="EMBL" id="CP012382">
    <property type="protein sequence ID" value="AKZ57362.1"/>
    <property type="molecule type" value="Genomic_DNA"/>
</dbReference>
<dbReference type="Proteomes" id="UP000061018">
    <property type="component" value="Chromosome"/>
</dbReference>
<proteinExistence type="predicted"/>
<name>A0A0K2AX05_STRA7</name>
<sequence>MDTGGSCDVQRATLHRAHCAAGSALLRDVRASRAEAFLAVPGHGVTGGQFGDRTGPSWKVGAGSGMVPRRRCAVSGVTCQ</sequence>
<reference evidence="2" key="1">
    <citation type="journal article" date="2015" name="J. Biotechnol.">
        <title>Complete genome sequence of Streptomyces ambofaciens ATCC 23877, the spiramycin producer.</title>
        <authorList>
            <person name="Thibessard A."/>
            <person name="Haas D."/>
            <person name="Gerbaud C."/>
            <person name="Aigle B."/>
            <person name="Lautru S."/>
            <person name="Pernodet J.L."/>
            <person name="Leblond P."/>
        </authorList>
    </citation>
    <scope>NUCLEOTIDE SEQUENCE [LARGE SCALE GENOMIC DNA]</scope>
    <source>
        <strain evidence="2">ATCC 23877 / 3486 / DSM 40053 / JCM 4204 / NBRC 12836 / NRRL B-2516</strain>
    </source>
</reference>
<accession>A0A0K2AX05</accession>
<organism evidence="1 2">
    <name type="scientific">Streptomyces ambofaciens (strain ATCC 23877 / 3486 / DSM 40053 / JCM 4204 / NBRC 12836 / NRRL B-2516)</name>
    <dbReference type="NCBI Taxonomy" id="278992"/>
    <lineage>
        <taxon>Bacteria</taxon>
        <taxon>Bacillati</taxon>
        <taxon>Actinomycetota</taxon>
        <taxon>Actinomycetes</taxon>
        <taxon>Kitasatosporales</taxon>
        <taxon>Streptomycetaceae</taxon>
        <taxon>Streptomyces</taxon>
    </lineage>
</organism>
<dbReference type="KEGG" id="samb:SAM23877_4317"/>
<dbReference type="AlphaFoldDB" id="A0A0K2AX05"/>
<evidence type="ECO:0000313" key="2">
    <source>
        <dbReference type="Proteomes" id="UP000061018"/>
    </source>
</evidence>